<sequence>MAYLVFPAMRHSRFEHSLGTYYLFERIRDKVAESYLTEDQVKLLGELALYHDIGHLPFSHTFEFSMDILKYLDKDKYNEILKKFSGSQKLRAKLHEYIGIEILKKMGKAELANLMKIVYMGPSDAGQNKQENLQRIAQLILNSKDLDIDRLDYLQRDSYYSGAKYGYLPIDRLWDFEIHERNGNFAYLYKYKSLDDLEHYFLARFHMYHSIYNHCVVEIYNRIMAFLIAKMIADSLIPTSLIYDTDEVIYFTEDLILWKLKELHKGGNTEYEHFYKAIYERNRYGRAMLTGDEATTFKSYLDMDNGKRADEVYNELANLNGKAVIGVNEIEMKPSNIVLERKGVYINLEDINEFNVPSKRIKVCIGVRDKQTEEKVKKLFDGISLEFRNT</sequence>
<dbReference type="AlphaFoldDB" id="A0A2U9IV28"/>
<gene>
    <name evidence="2" type="ORF">DFR87_09450</name>
</gene>
<dbReference type="SUPFAM" id="SSF109604">
    <property type="entry name" value="HD-domain/PDEase-like"/>
    <property type="match status" value="1"/>
</dbReference>
<reference evidence="3" key="3">
    <citation type="submission" date="2020-03" db="EMBL/GenBank/DDBJ databases">
        <title>Sequencing and Assembly of Multiple Reported Metal-Biooxidizing Members of the Extremely Thermoacidophilic Archaeal Family Sulfolobaceae.</title>
        <authorList>
            <person name="Counts J.A."/>
            <person name="Kelly R.M."/>
        </authorList>
    </citation>
    <scope>NUCLEOTIDE SEQUENCE [LARGE SCALE GENOMIC DNA]</scope>
    <source>
        <strain evidence="3">HO1-1</strain>
    </source>
</reference>
<dbReference type="Pfam" id="PF19276">
    <property type="entry name" value="HD_assoc_2"/>
    <property type="match status" value="1"/>
</dbReference>
<dbReference type="InterPro" id="IPR003607">
    <property type="entry name" value="HD/PDEase_dom"/>
</dbReference>
<dbReference type="Pfam" id="PF01966">
    <property type="entry name" value="HD"/>
    <property type="match status" value="1"/>
</dbReference>
<proteinExistence type="predicted"/>
<dbReference type="InterPro" id="IPR045509">
    <property type="entry name" value="HD_assoc_2"/>
</dbReference>
<evidence type="ECO:0000313" key="2">
    <source>
        <dbReference type="EMBL" id="AWR99878.1"/>
    </source>
</evidence>
<feature type="domain" description="HD/PDEase" evidence="1">
    <location>
        <begin position="9"/>
        <end position="163"/>
    </location>
</feature>
<dbReference type="GO" id="GO:0008832">
    <property type="term" value="F:dGTPase activity"/>
    <property type="evidence" value="ECO:0007669"/>
    <property type="project" value="TreeGrafter"/>
</dbReference>
<dbReference type="Gene3D" id="1.10.3210.10">
    <property type="entry name" value="Hypothetical protein af1432"/>
    <property type="match status" value="1"/>
</dbReference>
<dbReference type="PANTHER" id="PTHR11373:SF4">
    <property type="entry name" value="DEOXYNUCLEOSIDE TRIPHOSPHATE TRIPHOSPHOHYDROLASE SAMHD1"/>
    <property type="match status" value="1"/>
</dbReference>
<dbReference type="STRING" id="1293036.GCA_001315825_02868"/>
<dbReference type="PANTHER" id="PTHR11373">
    <property type="entry name" value="DEOXYNUCLEOSIDE TRIPHOSPHATE TRIPHOSPHOHYDROLASE"/>
    <property type="match status" value="1"/>
</dbReference>
<reference evidence="3" key="2">
    <citation type="submission" date="2020-03" db="EMBL/GenBank/DDBJ databases">
        <title>Complete Genome Sequences of Extremely Thermoacidophilic, Metal-Mobilizing Type-Strain Members of the Archaeal Family Sulfolobaceae: Acidianus brierleyi DSM-1651T, Acidianus sulfidivorans DSM-18786T, Metallosphaera hakonensis DSM-7519T, and Metallosphaera prunae DSM-10039T.</title>
        <authorList>
            <person name="Counts J.A."/>
            <person name="Kelly R.M."/>
        </authorList>
    </citation>
    <scope>NUCLEOTIDE SEQUENCE [LARGE SCALE GENOMIC DNA]</scope>
    <source>
        <strain evidence="3">HO1-1</strain>
    </source>
</reference>
<dbReference type="InterPro" id="IPR006674">
    <property type="entry name" value="HD_domain"/>
</dbReference>
<evidence type="ECO:0000259" key="1">
    <source>
        <dbReference type="SMART" id="SM00471"/>
    </source>
</evidence>
<accession>A0A2U9IV28</accession>
<evidence type="ECO:0000313" key="3">
    <source>
        <dbReference type="Proteomes" id="UP000247586"/>
    </source>
</evidence>
<dbReference type="GO" id="GO:0006203">
    <property type="term" value="P:dGTP catabolic process"/>
    <property type="evidence" value="ECO:0007669"/>
    <property type="project" value="TreeGrafter"/>
</dbReference>
<keyword evidence="3" id="KW-1185">Reference proteome</keyword>
<protein>
    <submittedName>
        <fullName evidence="2">Interferon-gamma inducible protein</fullName>
    </submittedName>
</protein>
<dbReference type="InterPro" id="IPR050135">
    <property type="entry name" value="dGTPase-like"/>
</dbReference>
<organism evidence="2 3">
    <name type="scientific">Metallosphaera hakonensis JCM 8857 = DSM 7519</name>
    <dbReference type="NCBI Taxonomy" id="1293036"/>
    <lineage>
        <taxon>Archaea</taxon>
        <taxon>Thermoproteota</taxon>
        <taxon>Thermoprotei</taxon>
        <taxon>Sulfolobales</taxon>
        <taxon>Sulfolobaceae</taxon>
        <taxon>Metallosphaera</taxon>
    </lineage>
</organism>
<dbReference type="SMART" id="SM00471">
    <property type="entry name" value="HDc"/>
    <property type="match status" value="1"/>
</dbReference>
<dbReference type="EMBL" id="CP029287">
    <property type="protein sequence ID" value="AWR99878.1"/>
    <property type="molecule type" value="Genomic_DNA"/>
</dbReference>
<name>A0A2U9IV28_9CREN</name>
<dbReference type="Proteomes" id="UP000247586">
    <property type="component" value="Chromosome"/>
</dbReference>
<reference evidence="2 3" key="1">
    <citation type="submission" date="2018-05" db="EMBL/GenBank/DDBJ databases">
        <title>Complete Genome Sequences of Extremely Thermoacidophilic, Metal-Mobilizing Type-Strain Members of the Archaeal Family Sulfolobaceae: Acidianus brierleyi DSM-1651T, Acidianus sulfidivorans DSM-18786T, Metallosphaera hakonensis DSM-7519T, and Metallosphaera prunae DSM-10039T.</title>
        <authorList>
            <person name="Counts J.A."/>
            <person name="Kelly R.M."/>
        </authorList>
    </citation>
    <scope>NUCLEOTIDE SEQUENCE [LARGE SCALE GENOMIC DNA]</scope>
    <source>
        <strain evidence="2 3">HO1-1</strain>
    </source>
</reference>
<dbReference type="CDD" id="cd00077">
    <property type="entry name" value="HDc"/>
    <property type="match status" value="1"/>
</dbReference>
<dbReference type="KEGG" id="mhk:DFR87_09450"/>